<evidence type="ECO:0000256" key="2">
    <source>
        <dbReference type="ARBA" id="ARBA00022723"/>
    </source>
</evidence>
<protein>
    <submittedName>
        <fullName evidence="11">DNA-binding transcription factor</fullName>
    </submittedName>
</protein>
<keyword evidence="2" id="KW-0479">Metal-binding</keyword>
<accession>A0A9Q8QAH5</accession>
<evidence type="ECO:0000256" key="4">
    <source>
        <dbReference type="ARBA" id="ARBA00022833"/>
    </source>
</evidence>
<feature type="compositionally biased region" description="Polar residues" evidence="9">
    <location>
        <begin position="118"/>
        <end position="127"/>
    </location>
</feature>
<proteinExistence type="inferred from homology"/>
<keyword evidence="7" id="KW-0804">Transcription</keyword>
<dbReference type="GO" id="GO:0000978">
    <property type="term" value="F:RNA polymerase II cis-regulatory region sequence-specific DNA binding"/>
    <property type="evidence" value="ECO:0007669"/>
    <property type="project" value="TreeGrafter"/>
</dbReference>
<dbReference type="GO" id="GO:0008270">
    <property type="term" value="F:zinc ion binding"/>
    <property type="evidence" value="ECO:0007669"/>
    <property type="project" value="UniProtKB-KW"/>
</dbReference>
<evidence type="ECO:0000256" key="3">
    <source>
        <dbReference type="ARBA" id="ARBA00022771"/>
    </source>
</evidence>
<dbReference type="SMART" id="SM00355">
    <property type="entry name" value="ZnF_C2H2"/>
    <property type="match status" value="4"/>
</dbReference>
<feature type="domain" description="C2H2-type" evidence="10">
    <location>
        <begin position="264"/>
        <end position="291"/>
    </location>
</feature>
<dbReference type="PROSITE" id="PS50157">
    <property type="entry name" value="ZINC_FINGER_C2H2_2"/>
    <property type="match status" value="4"/>
</dbReference>
<keyword evidence="12" id="KW-1185">Reference proteome</keyword>
<keyword evidence="3 8" id="KW-0863">Zinc-finger</keyword>
<dbReference type="InterPro" id="IPR013087">
    <property type="entry name" value="Znf_C2H2_type"/>
</dbReference>
<dbReference type="EMBL" id="CP086355">
    <property type="protein sequence ID" value="UNI15361.1"/>
    <property type="molecule type" value="Genomic_DNA"/>
</dbReference>
<evidence type="ECO:0000256" key="6">
    <source>
        <dbReference type="ARBA" id="ARBA00023125"/>
    </source>
</evidence>
<dbReference type="InterPro" id="IPR036236">
    <property type="entry name" value="Znf_C2H2_sf"/>
</dbReference>
<dbReference type="Gene3D" id="3.30.160.60">
    <property type="entry name" value="Classic Zinc Finger"/>
    <property type="match status" value="4"/>
</dbReference>
<dbReference type="GeneID" id="72063859"/>
<dbReference type="RefSeq" id="XP_047838842.1">
    <property type="nucleotide sequence ID" value="XM_047982872.1"/>
</dbReference>
<keyword evidence="6 11" id="KW-0238">DNA-binding</keyword>
<keyword evidence="5" id="KW-0805">Transcription regulation</keyword>
<sequence length="374" mass="41979">MMYTSASTPYDSWSFPQQSVLEPMADQHMAALVYSTWPTTTLASPQYPNQQAFPNAPYQCSPPLTPLSHPYKYDALRTVTPYVEAASGMPCRRTSQQSSENPTRSRPLRSESLAVHSVGSNPNTNSKTIIYNETVNSKDRVSFETEVDELLKVIQQKEEEVIKSSVFTHAESANTGSISGTQSPGSSCQPLTPGQMGPTNKKKWVCDGPKCNKRFDCKTHLDTHRRTHTGDKPYVCTEQNCGLTFSQKSNLKTHMRRHTGVKPYACSTCGKLFGSRCDVRSHEKTHTGLKPFVCRLNNCNERFSQLGSMKIHQNKFHKETLQGLTSLFVKFSLKSEVPEEYQELFEYFSVHYKNSNKGIKGRGKGRWVAPKGGL</sequence>
<dbReference type="Pfam" id="PF00096">
    <property type="entry name" value="zf-C2H2"/>
    <property type="match status" value="1"/>
</dbReference>
<gene>
    <name evidence="11" type="primary">AZF1_1</name>
    <name evidence="11" type="ORF">JDV02_001898</name>
</gene>
<evidence type="ECO:0000256" key="9">
    <source>
        <dbReference type="SAM" id="MobiDB-lite"/>
    </source>
</evidence>
<dbReference type="GO" id="GO:0000981">
    <property type="term" value="F:DNA-binding transcription factor activity, RNA polymerase II-specific"/>
    <property type="evidence" value="ECO:0007669"/>
    <property type="project" value="TreeGrafter"/>
</dbReference>
<evidence type="ECO:0000259" key="10">
    <source>
        <dbReference type="PROSITE" id="PS50157"/>
    </source>
</evidence>
<dbReference type="OrthoDB" id="427030at2759"/>
<reference evidence="11" key="1">
    <citation type="submission" date="2021-11" db="EMBL/GenBank/DDBJ databases">
        <title>Purpureocillium_takamizusanense_genome.</title>
        <authorList>
            <person name="Nguyen N.-H."/>
        </authorList>
    </citation>
    <scope>NUCLEOTIDE SEQUENCE</scope>
    <source>
        <strain evidence="11">PT3</strain>
    </source>
</reference>
<feature type="compositionally biased region" description="Polar residues" evidence="9">
    <location>
        <begin position="93"/>
        <end position="104"/>
    </location>
</feature>
<evidence type="ECO:0000256" key="1">
    <source>
        <dbReference type="ARBA" id="ARBA00006991"/>
    </source>
</evidence>
<keyword evidence="4" id="KW-0862">Zinc</keyword>
<comment type="similarity">
    <text evidence="1">Belongs to the krueppel C2H2-type zinc-finger protein family.</text>
</comment>
<dbReference type="FunFam" id="3.30.160.60:FF:002343">
    <property type="entry name" value="Zinc finger protein 33A"/>
    <property type="match status" value="1"/>
</dbReference>
<dbReference type="PANTHER" id="PTHR23235:SF120">
    <property type="entry name" value="KRUPPEL-LIKE FACTOR 15"/>
    <property type="match status" value="1"/>
</dbReference>
<evidence type="ECO:0000313" key="12">
    <source>
        <dbReference type="Proteomes" id="UP000829364"/>
    </source>
</evidence>
<feature type="domain" description="C2H2-type" evidence="10">
    <location>
        <begin position="204"/>
        <end position="233"/>
    </location>
</feature>
<organism evidence="11 12">
    <name type="scientific">Purpureocillium takamizusanense</name>
    <dbReference type="NCBI Taxonomy" id="2060973"/>
    <lineage>
        <taxon>Eukaryota</taxon>
        <taxon>Fungi</taxon>
        <taxon>Dikarya</taxon>
        <taxon>Ascomycota</taxon>
        <taxon>Pezizomycotina</taxon>
        <taxon>Sordariomycetes</taxon>
        <taxon>Hypocreomycetidae</taxon>
        <taxon>Hypocreales</taxon>
        <taxon>Ophiocordycipitaceae</taxon>
        <taxon>Purpureocillium</taxon>
    </lineage>
</organism>
<evidence type="ECO:0000256" key="7">
    <source>
        <dbReference type="ARBA" id="ARBA00023163"/>
    </source>
</evidence>
<dbReference type="AlphaFoldDB" id="A0A9Q8QAH5"/>
<feature type="region of interest" description="Disordered" evidence="9">
    <location>
        <begin position="88"/>
        <end position="127"/>
    </location>
</feature>
<evidence type="ECO:0000313" key="11">
    <source>
        <dbReference type="EMBL" id="UNI15361.1"/>
    </source>
</evidence>
<evidence type="ECO:0000256" key="5">
    <source>
        <dbReference type="ARBA" id="ARBA00023015"/>
    </source>
</evidence>
<name>A0A9Q8QAH5_9HYPO</name>
<feature type="compositionally biased region" description="Polar residues" evidence="9">
    <location>
        <begin position="173"/>
        <end position="192"/>
    </location>
</feature>
<dbReference type="FunFam" id="3.30.160.60:FF:002737">
    <property type="entry name" value="AGAP008430-PA"/>
    <property type="match status" value="1"/>
</dbReference>
<dbReference type="PROSITE" id="PS00028">
    <property type="entry name" value="ZINC_FINGER_C2H2_1"/>
    <property type="match status" value="4"/>
</dbReference>
<dbReference type="PANTHER" id="PTHR23235">
    <property type="entry name" value="KRUEPPEL-LIKE TRANSCRIPTION FACTOR"/>
    <property type="match status" value="1"/>
</dbReference>
<feature type="domain" description="C2H2-type" evidence="10">
    <location>
        <begin position="234"/>
        <end position="263"/>
    </location>
</feature>
<dbReference type="KEGG" id="ptkz:JDV02_001898"/>
<evidence type="ECO:0000256" key="8">
    <source>
        <dbReference type="PROSITE-ProRule" id="PRU00042"/>
    </source>
</evidence>
<feature type="region of interest" description="Disordered" evidence="9">
    <location>
        <begin position="173"/>
        <end position="200"/>
    </location>
</feature>
<feature type="domain" description="C2H2-type" evidence="10">
    <location>
        <begin position="292"/>
        <end position="317"/>
    </location>
</feature>
<dbReference type="SUPFAM" id="SSF57667">
    <property type="entry name" value="beta-beta-alpha zinc fingers"/>
    <property type="match status" value="2"/>
</dbReference>
<dbReference type="Proteomes" id="UP000829364">
    <property type="component" value="Chromosome 2"/>
</dbReference>